<keyword evidence="2" id="KW-0812">Transmembrane</keyword>
<dbReference type="Proteomes" id="UP001367508">
    <property type="component" value="Unassembled WGS sequence"/>
</dbReference>
<gene>
    <name evidence="3" type="ORF">VNO77_23798</name>
</gene>
<keyword evidence="2" id="KW-0472">Membrane</keyword>
<proteinExistence type="predicted"/>
<sequence>MVDFEGYIAHCNVDKSSGLLSFYVFSTPVIIRMIVFLLRRCLHCYIYHILYNKLSFCLGYRRKERNRPRRERQREKSQVTQEWSVG</sequence>
<dbReference type="EMBL" id="JAYMYQ010000005">
    <property type="protein sequence ID" value="KAK7329628.1"/>
    <property type="molecule type" value="Genomic_DNA"/>
</dbReference>
<dbReference type="AlphaFoldDB" id="A0AAN9QFM7"/>
<accession>A0AAN9QFM7</accession>
<keyword evidence="4" id="KW-1185">Reference proteome</keyword>
<comment type="caution">
    <text evidence="3">The sequence shown here is derived from an EMBL/GenBank/DDBJ whole genome shotgun (WGS) entry which is preliminary data.</text>
</comment>
<organism evidence="3 4">
    <name type="scientific">Canavalia gladiata</name>
    <name type="common">Sword bean</name>
    <name type="synonym">Dolichos gladiatus</name>
    <dbReference type="NCBI Taxonomy" id="3824"/>
    <lineage>
        <taxon>Eukaryota</taxon>
        <taxon>Viridiplantae</taxon>
        <taxon>Streptophyta</taxon>
        <taxon>Embryophyta</taxon>
        <taxon>Tracheophyta</taxon>
        <taxon>Spermatophyta</taxon>
        <taxon>Magnoliopsida</taxon>
        <taxon>eudicotyledons</taxon>
        <taxon>Gunneridae</taxon>
        <taxon>Pentapetalae</taxon>
        <taxon>rosids</taxon>
        <taxon>fabids</taxon>
        <taxon>Fabales</taxon>
        <taxon>Fabaceae</taxon>
        <taxon>Papilionoideae</taxon>
        <taxon>50 kb inversion clade</taxon>
        <taxon>NPAAA clade</taxon>
        <taxon>indigoferoid/millettioid clade</taxon>
        <taxon>Phaseoleae</taxon>
        <taxon>Canavalia</taxon>
    </lineage>
</organism>
<evidence type="ECO:0000256" key="1">
    <source>
        <dbReference type="SAM" id="MobiDB-lite"/>
    </source>
</evidence>
<reference evidence="3 4" key="1">
    <citation type="submission" date="2024-01" db="EMBL/GenBank/DDBJ databases">
        <title>The genomes of 5 underutilized Papilionoideae crops provide insights into root nodulation and disease resistanc.</title>
        <authorList>
            <person name="Jiang F."/>
        </authorList>
    </citation>
    <scope>NUCLEOTIDE SEQUENCE [LARGE SCALE GENOMIC DNA]</scope>
    <source>
        <strain evidence="3">LVBAO_FW01</strain>
        <tissue evidence="3">Leaves</tissue>
    </source>
</reference>
<evidence type="ECO:0000313" key="4">
    <source>
        <dbReference type="Proteomes" id="UP001367508"/>
    </source>
</evidence>
<evidence type="ECO:0000256" key="2">
    <source>
        <dbReference type="SAM" id="Phobius"/>
    </source>
</evidence>
<feature type="region of interest" description="Disordered" evidence="1">
    <location>
        <begin position="65"/>
        <end position="86"/>
    </location>
</feature>
<evidence type="ECO:0000313" key="3">
    <source>
        <dbReference type="EMBL" id="KAK7329628.1"/>
    </source>
</evidence>
<protein>
    <submittedName>
        <fullName evidence="3">Uncharacterized protein</fullName>
    </submittedName>
</protein>
<keyword evidence="2" id="KW-1133">Transmembrane helix</keyword>
<name>A0AAN9QFM7_CANGL</name>
<feature type="transmembrane region" description="Helical" evidence="2">
    <location>
        <begin position="20"/>
        <end position="38"/>
    </location>
</feature>